<dbReference type="EMBL" id="REGN01002340">
    <property type="protein sequence ID" value="RNA28797.1"/>
    <property type="molecule type" value="Genomic_DNA"/>
</dbReference>
<protein>
    <submittedName>
        <fullName evidence="1">Uncharacterized protein</fullName>
    </submittedName>
</protein>
<reference evidence="1 2" key="1">
    <citation type="journal article" date="2018" name="Sci. Rep.">
        <title>Genomic signatures of local adaptation to the degree of environmental predictability in rotifers.</title>
        <authorList>
            <person name="Franch-Gras L."/>
            <person name="Hahn C."/>
            <person name="Garcia-Roger E.M."/>
            <person name="Carmona M.J."/>
            <person name="Serra M."/>
            <person name="Gomez A."/>
        </authorList>
    </citation>
    <scope>NUCLEOTIDE SEQUENCE [LARGE SCALE GENOMIC DNA]</scope>
    <source>
        <strain evidence="1">HYR1</strain>
    </source>
</reference>
<evidence type="ECO:0000313" key="1">
    <source>
        <dbReference type="EMBL" id="RNA28797.1"/>
    </source>
</evidence>
<proteinExistence type="predicted"/>
<name>A0A3M7RZM5_BRAPC</name>
<organism evidence="1 2">
    <name type="scientific">Brachionus plicatilis</name>
    <name type="common">Marine rotifer</name>
    <name type="synonym">Brachionus muelleri</name>
    <dbReference type="NCBI Taxonomy" id="10195"/>
    <lineage>
        <taxon>Eukaryota</taxon>
        <taxon>Metazoa</taxon>
        <taxon>Spiralia</taxon>
        <taxon>Gnathifera</taxon>
        <taxon>Rotifera</taxon>
        <taxon>Eurotatoria</taxon>
        <taxon>Monogononta</taxon>
        <taxon>Pseudotrocha</taxon>
        <taxon>Ploima</taxon>
        <taxon>Brachionidae</taxon>
        <taxon>Brachionus</taxon>
    </lineage>
</organism>
<evidence type="ECO:0000313" key="2">
    <source>
        <dbReference type="Proteomes" id="UP000276133"/>
    </source>
</evidence>
<accession>A0A3M7RZM5</accession>
<sequence length="74" mass="9255">MFRYTYTFWYIKKLEWKHALEVVLLEFGAFFDNKNYLYYLRIIEFPKRYGLLSQKLVIFIKIYKFLKKVNNPSL</sequence>
<dbReference type="AlphaFoldDB" id="A0A3M7RZM5"/>
<dbReference type="Proteomes" id="UP000276133">
    <property type="component" value="Unassembled WGS sequence"/>
</dbReference>
<gene>
    <name evidence="1" type="ORF">BpHYR1_007031</name>
</gene>
<comment type="caution">
    <text evidence="1">The sequence shown here is derived from an EMBL/GenBank/DDBJ whole genome shotgun (WGS) entry which is preliminary data.</text>
</comment>
<keyword evidence="2" id="KW-1185">Reference proteome</keyword>